<dbReference type="PROSITE" id="PS50931">
    <property type="entry name" value="HTH_LYSR"/>
    <property type="match status" value="1"/>
</dbReference>
<dbReference type="Gene3D" id="3.40.190.10">
    <property type="entry name" value="Periplasmic binding protein-like II"/>
    <property type="match status" value="2"/>
</dbReference>
<name>A0ABU2CA31_9BURK</name>
<dbReference type="PANTHER" id="PTHR30118:SF6">
    <property type="entry name" value="HTH-TYPE TRANSCRIPTIONAL REGULATOR LEUO"/>
    <property type="match status" value="1"/>
</dbReference>
<dbReference type="SUPFAM" id="SSF53850">
    <property type="entry name" value="Periplasmic binding protein-like II"/>
    <property type="match status" value="1"/>
</dbReference>
<dbReference type="InterPro" id="IPR037402">
    <property type="entry name" value="YidZ_PBP2"/>
</dbReference>
<evidence type="ECO:0000256" key="4">
    <source>
        <dbReference type="ARBA" id="ARBA00023163"/>
    </source>
</evidence>
<evidence type="ECO:0000259" key="5">
    <source>
        <dbReference type="PROSITE" id="PS50931"/>
    </source>
</evidence>
<dbReference type="Proteomes" id="UP001180487">
    <property type="component" value="Unassembled WGS sequence"/>
</dbReference>
<dbReference type="CDD" id="cd08417">
    <property type="entry name" value="PBP2_Nitroaromatics_like"/>
    <property type="match status" value="1"/>
</dbReference>
<dbReference type="InterPro" id="IPR005119">
    <property type="entry name" value="LysR_subst-bd"/>
</dbReference>
<feature type="domain" description="HTH lysR-type" evidence="5">
    <location>
        <begin position="9"/>
        <end position="66"/>
    </location>
</feature>
<dbReference type="RefSeq" id="WP_405048655.1">
    <property type="nucleotide sequence ID" value="NZ_JAVDXT010000002.1"/>
</dbReference>
<dbReference type="InterPro" id="IPR050389">
    <property type="entry name" value="LysR-type_TF"/>
</dbReference>
<dbReference type="PANTHER" id="PTHR30118">
    <property type="entry name" value="HTH-TYPE TRANSCRIPTIONAL REGULATOR LEUO-RELATED"/>
    <property type="match status" value="1"/>
</dbReference>
<dbReference type="Gene3D" id="1.10.10.10">
    <property type="entry name" value="Winged helix-like DNA-binding domain superfamily/Winged helix DNA-binding domain"/>
    <property type="match status" value="1"/>
</dbReference>
<reference evidence="6 7" key="1">
    <citation type="submission" date="2023-07" db="EMBL/GenBank/DDBJ databases">
        <title>Sorghum-associated microbial communities from plants grown in Nebraska, USA.</title>
        <authorList>
            <person name="Schachtman D."/>
        </authorList>
    </citation>
    <scope>NUCLEOTIDE SEQUENCE [LARGE SCALE GENOMIC DNA]</scope>
    <source>
        <strain evidence="6 7">BE313</strain>
    </source>
</reference>
<proteinExistence type="inferred from homology"/>
<evidence type="ECO:0000256" key="1">
    <source>
        <dbReference type="ARBA" id="ARBA00009437"/>
    </source>
</evidence>
<dbReference type="InterPro" id="IPR036390">
    <property type="entry name" value="WH_DNA-bd_sf"/>
</dbReference>
<keyword evidence="3 6" id="KW-0238">DNA-binding</keyword>
<sequence>MSKFDYSHLDGQLLQLLLAVLEEGSVTRAAQRLGVTQSAVSHLLDKLRGITGDPLFVKSGRGIVPTARAEALAQPARLLLEDMQRLATPEQFDPASLQACFTIAANDMQRDLLLPALLRRLRLQAPLVRLHTIPSGVPSAEMLRDGSCQLVLSPRPPDATDIVQKRLFETPYRVFYDARVRAAPDTLADYLASEHVSVLYHPRRMLDIDQWLQAQGVLRRMAATVPGFAGIAAFLQGSPWLASVPGLLGQGMLQGFASCALPLPCPSLPMYMLWHLRHQHDPVQRWLRQSLEATAAEVLPPSAQAVQPAAQT</sequence>
<evidence type="ECO:0000313" key="6">
    <source>
        <dbReference type="EMBL" id="MDR7378209.1"/>
    </source>
</evidence>
<keyword evidence="2" id="KW-0805">Transcription regulation</keyword>
<dbReference type="GO" id="GO:0003677">
    <property type="term" value="F:DNA binding"/>
    <property type="evidence" value="ECO:0007669"/>
    <property type="project" value="UniProtKB-KW"/>
</dbReference>
<dbReference type="SUPFAM" id="SSF46785">
    <property type="entry name" value="Winged helix' DNA-binding domain"/>
    <property type="match status" value="1"/>
</dbReference>
<comment type="caution">
    <text evidence="6">The sequence shown here is derived from an EMBL/GenBank/DDBJ whole genome shotgun (WGS) entry which is preliminary data.</text>
</comment>
<keyword evidence="4" id="KW-0804">Transcription</keyword>
<keyword evidence="7" id="KW-1185">Reference proteome</keyword>
<gene>
    <name evidence="6" type="ORF">J2X19_002888</name>
</gene>
<comment type="similarity">
    <text evidence="1">Belongs to the LysR transcriptional regulatory family.</text>
</comment>
<dbReference type="EMBL" id="JAVDXT010000002">
    <property type="protein sequence ID" value="MDR7378209.1"/>
    <property type="molecule type" value="Genomic_DNA"/>
</dbReference>
<evidence type="ECO:0000313" key="7">
    <source>
        <dbReference type="Proteomes" id="UP001180487"/>
    </source>
</evidence>
<evidence type="ECO:0000256" key="3">
    <source>
        <dbReference type="ARBA" id="ARBA00023125"/>
    </source>
</evidence>
<accession>A0ABU2CA31</accession>
<dbReference type="PRINTS" id="PR00039">
    <property type="entry name" value="HTHLYSR"/>
</dbReference>
<protein>
    <submittedName>
        <fullName evidence="6">DNA-binding transcriptional LysR family regulator</fullName>
    </submittedName>
</protein>
<evidence type="ECO:0000256" key="2">
    <source>
        <dbReference type="ARBA" id="ARBA00023015"/>
    </source>
</evidence>
<organism evidence="6 7">
    <name type="scientific">Rhodoferax ferrireducens</name>
    <dbReference type="NCBI Taxonomy" id="192843"/>
    <lineage>
        <taxon>Bacteria</taxon>
        <taxon>Pseudomonadati</taxon>
        <taxon>Pseudomonadota</taxon>
        <taxon>Betaproteobacteria</taxon>
        <taxon>Burkholderiales</taxon>
        <taxon>Comamonadaceae</taxon>
        <taxon>Rhodoferax</taxon>
    </lineage>
</organism>
<dbReference type="InterPro" id="IPR000847">
    <property type="entry name" value="LysR_HTH_N"/>
</dbReference>
<dbReference type="Pfam" id="PF00126">
    <property type="entry name" value="HTH_1"/>
    <property type="match status" value="1"/>
</dbReference>
<dbReference type="InterPro" id="IPR036388">
    <property type="entry name" value="WH-like_DNA-bd_sf"/>
</dbReference>
<dbReference type="Pfam" id="PF03466">
    <property type="entry name" value="LysR_substrate"/>
    <property type="match status" value="1"/>
</dbReference>